<keyword evidence="3" id="KW-0812">Transmembrane</keyword>
<evidence type="ECO:0000313" key="5">
    <source>
        <dbReference type="EMBL" id="OAI19451.1"/>
    </source>
</evidence>
<keyword evidence="2" id="KW-0175">Coiled coil</keyword>
<dbReference type="RefSeq" id="WP_066978639.1">
    <property type="nucleotide sequence ID" value="NZ_LUUI01000066.1"/>
</dbReference>
<dbReference type="EMBL" id="LUUI01000066">
    <property type="protein sequence ID" value="OAI19451.1"/>
    <property type="molecule type" value="Genomic_DNA"/>
</dbReference>
<evidence type="ECO:0000256" key="1">
    <source>
        <dbReference type="ARBA" id="ARBA00004196"/>
    </source>
</evidence>
<feature type="transmembrane region" description="Helical" evidence="3">
    <location>
        <begin position="21"/>
        <end position="39"/>
    </location>
</feature>
<feature type="domain" description="Multidrug export protein EmrA/FarA alpha-helical hairpin" evidence="4">
    <location>
        <begin position="91"/>
        <end position="209"/>
    </location>
</feature>
<keyword evidence="3" id="KW-0472">Membrane</keyword>
<dbReference type="Gene3D" id="2.40.30.170">
    <property type="match status" value="1"/>
</dbReference>
<evidence type="ECO:0000256" key="2">
    <source>
        <dbReference type="SAM" id="Coils"/>
    </source>
</evidence>
<dbReference type="Pfam" id="PF25885">
    <property type="entry name" value="HH_EMRA"/>
    <property type="match status" value="1"/>
</dbReference>
<accession>A0A177NNI9</accession>
<proteinExistence type="predicted"/>
<dbReference type="AlphaFoldDB" id="A0A177NNI9"/>
<dbReference type="Gene3D" id="2.40.50.100">
    <property type="match status" value="1"/>
</dbReference>
<dbReference type="Proteomes" id="UP000078476">
    <property type="component" value="Unassembled WGS sequence"/>
</dbReference>
<evidence type="ECO:0000313" key="6">
    <source>
        <dbReference type="Proteomes" id="UP000078476"/>
    </source>
</evidence>
<name>A0A177NNI9_9GAMM</name>
<gene>
    <name evidence="5" type="ORF">A1359_03940</name>
</gene>
<dbReference type="GO" id="GO:0055085">
    <property type="term" value="P:transmembrane transport"/>
    <property type="evidence" value="ECO:0007669"/>
    <property type="project" value="InterPro"/>
</dbReference>
<feature type="coiled-coil region" evidence="2">
    <location>
        <begin position="154"/>
        <end position="181"/>
    </location>
</feature>
<keyword evidence="6" id="KW-1185">Reference proteome</keyword>
<dbReference type="OrthoDB" id="9811754at2"/>
<comment type="subcellular location">
    <subcellularLocation>
        <location evidence="1">Cell envelope</location>
    </subcellularLocation>
</comment>
<dbReference type="STRING" id="980561.A1359_03940"/>
<reference evidence="5 6" key="1">
    <citation type="submission" date="2016-03" db="EMBL/GenBank/DDBJ databases">
        <authorList>
            <person name="Ploux O."/>
        </authorList>
    </citation>
    <scope>NUCLEOTIDE SEQUENCE [LARGE SCALE GENOMIC DNA]</scope>
    <source>
        <strain evidence="5 6">R-45370</strain>
    </source>
</reference>
<dbReference type="InterPro" id="IPR058633">
    <property type="entry name" value="EmrA/FarA_HH"/>
</dbReference>
<dbReference type="InterPro" id="IPR050739">
    <property type="entry name" value="MFP"/>
</dbReference>
<dbReference type="SUPFAM" id="SSF111369">
    <property type="entry name" value="HlyD-like secretion proteins"/>
    <property type="match status" value="1"/>
</dbReference>
<sequence>MQTKIRPKEILHHRNRRLKRVTLFAVWVGLMYVVYWWTLNQDRVSTDDAFVMGHLIPLKAQTDGIVIEILTENTQYAQKGEVLVRLDGVHAQIALQEAEAELGEIVRNLVSLTAKVDTLKQRIIAKQAALNQVRHDLDRFKAAAHDGAVSDQQVQNTQDKIRELEAVIRENQAEKNSVEAQIAGIPIDNHPATEKAKSRVRAAFLNFQRRNIVAPVSGYVAKRKVEVGDSVKPGVPLLAIVPLDDLWVDANFLETQVADIRPGQTADIRVDAYGNDLIYHGIVQGISPGTGSTFALLPTDNATGNFIHVAERVQVRIGLNPEELEENPLQPGLSTVTRINIRDAGWPLLASNVSVAGDAYRTGIYQHELDGVEQRIQQIIASNKRMADSGGGGVDG</sequence>
<protein>
    <submittedName>
        <fullName evidence="5">Membrane fusion protein of tripartite multidrug resistance system</fullName>
    </submittedName>
</protein>
<comment type="caution">
    <text evidence="5">The sequence shown here is derived from an EMBL/GenBank/DDBJ whole genome shotgun (WGS) entry which is preliminary data.</text>
</comment>
<dbReference type="PANTHER" id="PTHR30386:SF19">
    <property type="entry name" value="MULTIDRUG EXPORT PROTEIN EMRA-RELATED"/>
    <property type="match status" value="1"/>
</dbReference>
<evidence type="ECO:0000256" key="3">
    <source>
        <dbReference type="SAM" id="Phobius"/>
    </source>
</evidence>
<keyword evidence="3" id="KW-1133">Transmembrane helix</keyword>
<dbReference type="GO" id="GO:0030313">
    <property type="term" value="C:cell envelope"/>
    <property type="evidence" value="ECO:0007669"/>
    <property type="project" value="UniProtKB-SubCell"/>
</dbReference>
<dbReference type="PANTHER" id="PTHR30386">
    <property type="entry name" value="MEMBRANE FUSION SUBUNIT OF EMRAB-TOLC MULTIDRUG EFFLUX PUMP"/>
    <property type="match status" value="1"/>
</dbReference>
<organism evidence="5 6">
    <name type="scientific">Methylomonas lenta</name>
    <dbReference type="NCBI Taxonomy" id="980561"/>
    <lineage>
        <taxon>Bacteria</taxon>
        <taxon>Pseudomonadati</taxon>
        <taxon>Pseudomonadota</taxon>
        <taxon>Gammaproteobacteria</taxon>
        <taxon>Methylococcales</taxon>
        <taxon>Methylococcaceae</taxon>
        <taxon>Methylomonas</taxon>
    </lineage>
</organism>
<evidence type="ECO:0000259" key="4">
    <source>
        <dbReference type="Pfam" id="PF25885"/>
    </source>
</evidence>